<sequence length="92" mass="10460">MASLWDQLRSIAKYEWGGMLELVKKYPCQRSLAATTQLGRKISDHYWVTPKITGSRRRLLGHAEDQVGALRSGLQSLHALAVRLHYIDAELK</sequence>
<dbReference type="GeneID" id="92085029"/>
<evidence type="ECO:0000313" key="2">
    <source>
        <dbReference type="Proteomes" id="UP001480595"/>
    </source>
</evidence>
<keyword evidence="2" id="KW-1185">Reference proteome</keyword>
<dbReference type="EMBL" id="JAQQWL010000001">
    <property type="protein sequence ID" value="KAK8091052.1"/>
    <property type="molecule type" value="Genomic_DNA"/>
</dbReference>
<comment type="caution">
    <text evidence="1">The sequence shown here is derived from an EMBL/GenBank/DDBJ whole genome shotgun (WGS) entry which is preliminary data.</text>
</comment>
<accession>A0ABR1X6U2</accession>
<protein>
    <submittedName>
        <fullName evidence="1">Uncharacterized protein</fullName>
    </submittedName>
</protein>
<dbReference type="RefSeq" id="XP_066722598.1">
    <property type="nucleotide sequence ID" value="XM_066851966.1"/>
</dbReference>
<organism evidence="1 2">
    <name type="scientific">Apiospora phragmitis</name>
    <dbReference type="NCBI Taxonomy" id="2905665"/>
    <lineage>
        <taxon>Eukaryota</taxon>
        <taxon>Fungi</taxon>
        <taxon>Dikarya</taxon>
        <taxon>Ascomycota</taxon>
        <taxon>Pezizomycotina</taxon>
        <taxon>Sordariomycetes</taxon>
        <taxon>Xylariomycetidae</taxon>
        <taxon>Amphisphaeriales</taxon>
        <taxon>Apiosporaceae</taxon>
        <taxon>Apiospora</taxon>
    </lineage>
</organism>
<gene>
    <name evidence="1" type="ORF">PG994_000557</name>
</gene>
<proteinExistence type="predicted"/>
<name>A0ABR1X6U2_9PEZI</name>
<evidence type="ECO:0000313" key="1">
    <source>
        <dbReference type="EMBL" id="KAK8091052.1"/>
    </source>
</evidence>
<reference evidence="1 2" key="1">
    <citation type="submission" date="2023-01" db="EMBL/GenBank/DDBJ databases">
        <title>Analysis of 21 Apiospora genomes using comparative genomics revels a genus with tremendous synthesis potential of carbohydrate active enzymes and secondary metabolites.</title>
        <authorList>
            <person name="Sorensen T."/>
        </authorList>
    </citation>
    <scope>NUCLEOTIDE SEQUENCE [LARGE SCALE GENOMIC DNA]</scope>
    <source>
        <strain evidence="1 2">CBS 135458</strain>
    </source>
</reference>
<dbReference type="Proteomes" id="UP001480595">
    <property type="component" value="Unassembled WGS sequence"/>
</dbReference>